<keyword evidence="3" id="KW-1003">Cell membrane</keyword>
<dbReference type="PANTHER" id="PTHR43553:SF27">
    <property type="entry name" value="ENERGY-COUPLING FACTOR TRANSPORTER ATP-BINDING PROTEIN ECFA2"/>
    <property type="match status" value="1"/>
</dbReference>
<dbReference type="SMART" id="SM00382">
    <property type="entry name" value="AAA"/>
    <property type="match status" value="2"/>
</dbReference>
<keyword evidence="2" id="KW-0813">Transport</keyword>
<dbReference type="GO" id="GO:0016887">
    <property type="term" value="F:ATP hydrolysis activity"/>
    <property type="evidence" value="ECO:0007669"/>
    <property type="project" value="InterPro"/>
</dbReference>
<dbReference type="InterPro" id="IPR003439">
    <property type="entry name" value="ABC_transporter-like_ATP-bd"/>
</dbReference>
<evidence type="ECO:0000313" key="10">
    <source>
        <dbReference type="Proteomes" id="UP000693672"/>
    </source>
</evidence>
<reference evidence="9" key="1">
    <citation type="submission" date="2021-06" db="EMBL/GenBank/DDBJ databases">
        <authorList>
            <person name="Criscuolo A."/>
        </authorList>
    </citation>
    <scope>NUCLEOTIDE SEQUENCE</scope>
    <source>
        <strain evidence="9">CIP111600</strain>
    </source>
</reference>
<proteinExistence type="predicted"/>
<evidence type="ECO:0000256" key="6">
    <source>
        <dbReference type="ARBA" id="ARBA00022967"/>
    </source>
</evidence>
<keyword evidence="4" id="KW-0547">Nucleotide-binding</keyword>
<comment type="caution">
    <text evidence="9">The sequence shown here is derived from an EMBL/GenBank/DDBJ whole genome shotgun (WGS) entry which is preliminary data.</text>
</comment>
<keyword evidence="5 9" id="KW-0067">ATP-binding</keyword>
<dbReference type="GO" id="GO:0042626">
    <property type="term" value="F:ATPase-coupled transmembrane transporter activity"/>
    <property type="evidence" value="ECO:0007669"/>
    <property type="project" value="TreeGrafter"/>
</dbReference>
<dbReference type="AlphaFoldDB" id="A0A916K7W5"/>
<dbReference type="PROSITE" id="PS50893">
    <property type="entry name" value="ABC_TRANSPORTER_2"/>
    <property type="match status" value="2"/>
</dbReference>
<accession>A0A916K7W5</accession>
<gene>
    <name evidence="9" type="primary">ykoD_1</name>
    <name evidence="9" type="ORF">PAESOLCIP111_04786</name>
</gene>
<organism evidence="9 10">
    <name type="scientific">Paenibacillus solanacearum</name>
    <dbReference type="NCBI Taxonomy" id="2048548"/>
    <lineage>
        <taxon>Bacteria</taxon>
        <taxon>Bacillati</taxon>
        <taxon>Bacillota</taxon>
        <taxon>Bacilli</taxon>
        <taxon>Bacillales</taxon>
        <taxon>Paenibacillaceae</taxon>
        <taxon>Paenibacillus</taxon>
    </lineage>
</organism>
<dbReference type="CDD" id="cd03225">
    <property type="entry name" value="ABC_cobalt_CbiO_domain1"/>
    <property type="match status" value="2"/>
</dbReference>
<dbReference type="EC" id="3.6.3.-" evidence="9"/>
<name>A0A916K7W5_9BACL</name>
<dbReference type="InterPro" id="IPR003593">
    <property type="entry name" value="AAA+_ATPase"/>
</dbReference>
<feature type="domain" description="ABC transporter" evidence="8">
    <location>
        <begin position="4"/>
        <end position="243"/>
    </location>
</feature>
<dbReference type="PROSITE" id="PS00211">
    <property type="entry name" value="ABC_TRANSPORTER_1"/>
    <property type="match status" value="2"/>
</dbReference>
<keyword evidence="9" id="KW-0378">Hydrolase</keyword>
<dbReference type="InterPro" id="IPR017871">
    <property type="entry name" value="ABC_transporter-like_CS"/>
</dbReference>
<evidence type="ECO:0000256" key="2">
    <source>
        <dbReference type="ARBA" id="ARBA00022448"/>
    </source>
</evidence>
<evidence type="ECO:0000313" key="9">
    <source>
        <dbReference type="EMBL" id="CAG7644728.1"/>
    </source>
</evidence>
<sequence>MALLEITDFTFTYPDNTERTLDGVRLAVRQGEFVVLCGPSGCGKTTLLRSLKSELAPVGRREGELRFMGKPFHEHDPYALARHIGIVQQDPDNQIVMEQVIGELAFGLENIGVPTEAMRRRIAEMVHFFGMEDWLYRSTSVLSGGQKQLVTLASVLLLQPRLLLLDEPTAQLDPVAAKEFLQLLRRLNEEFGLTVIMTEHRLEELLPMADRVVVLGSEGRIRYDGTPRGLAGKLADGEMGEYFDYMPSLVKLAVSLEDQGRMPSGPGDAPLLQQRLPLSVKEGRAWLDRCLPAVHDREADAPRKNVRQPWSGGANDGAAAAVKPLLECQGVHFRYDKSSPLIVKQLDFAVCTGDFTAIVGGNGAGKSTLLQLLAGLLRPQLGTVKLAGKRMEAVKEQELRERIGYLAQNPLAYFLHDTVGEELQRALRRSRHPDALQRMQALIERFGLQPLLAKHPHDISGGERQRAALACVLLAGPEVLLLDEPTKGLDPVMKQSWGSLLEELHRDGLTIVLVTHDIEFAAQYAKRCAMLFDGAMTALGPPSSFFSENYFYTTTINRIVRDRFPEALTYKDVLDQWPIPVSLSP</sequence>
<dbReference type="GO" id="GO:0005524">
    <property type="term" value="F:ATP binding"/>
    <property type="evidence" value="ECO:0007669"/>
    <property type="project" value="UniProtKB-KW"/>
</dbReference>
<dbReference type="Pfam" id="PF00005">
    <property type="entry name" value="ABC_tran"/>
    <property type="match status" value="2"/>
</dbReference>
<evidence type="ECO:0000256" key="7">
    <source>
        <dbReference type="ARBA" id="ARBA00023136"/>
    </source>
</evidence>
<dbReference type="PANTHER" id="PTHR43553">
    <property type="entry name" value="HEAVY METAL TRANSPORTER"/>
    <property type="match status" value="1"/>
</dbReference>
<keyword evidence="10" id="KW-1185">Reference proteome</keyword>
<feature type="domain" description="ABC transporter" evidence="8">
    <location>
        <begin position="326"/>
        <end position="558"/>
    </location>
</feature>
<evidence type="ECO:0000259" key="8">
    <source>
        <dbReference type="PROSITE" id="PS50893"/>
    </source>
</evidence>
<dbReference type="RefSeq" id="WP_218094503.1">
    <property type="nucleotide sequence ID" value="NZ_CAJVAS010000029.1"/>
</dbReference>
<dbReference type="InterPro" id="IPR015856">
    <property type="entry name" value="ABC_transpr_CbiO/EcfA_su"/>
</dbReference>
<comment type="subcellular location">
    <subcellularLocation>
        <location evidence="1">Cell membrane</location>
        <topology evidence="1">Peripheral membrane protein</topology>
    </subcellularLocation>
</comment>
<keyword evidence="7" id="KW-0472">Membrane</keyword>
<evidence type="ECO:0000256" key="3">
    <source>
        <dbReference type="ARBA" id="ARBA00022475"/>
    </source>
</evidence>
<evidence type="ECO:0000256" key="1">
    <source>
        <dbReference type="ARBA" id="ARBA00004202"/>
    </source>
</evidence>
<dbReference type="EMBL" id="CAJVAS010000029">
    <property type="protein sequence ID" value="CAG7644728.1"/>
    <property type="molecule type" value="Genomic_DNA"/>
</dbReference>
<dbReference type="GO" id="GO:0043190">
    <property type="term" value="C:ATP-binding cassette (ABC) transporter complex"/>
    <property type="evidence" value="ECO:0007669"/>
    <property type="project" value="TreeGrafter"/>
</dbReference>
<dbReference type="Proteomes" id="UP000693672">
    <property type="component" value="Unassembled WGS sequence"/>
</dbReference>
<evidence type="ECO:0000256" key="5">
    <source>
        <dbReference type="ARBA" id="ARBA00022840"/>
    </source>
</evidence>
<dbReference type="NCBIfam" id="NF010167">
    <property type="entry name" value="PRK13648.1"/>
    <property type="match status" value="2"/>
</dbReference>
<evidence type="ECO:0000256" key="4">
    <source>
        <dbReference type="ARBA" id="ARBA00022741"/>
    </source>
</evidence>
<dbReference type="InterPro" id="IPR050095">
    <property type="entry name" value="ECF_ABC_transporter_ATP-bd"/>
</dbReference>
<keyword evidence="6" id="KW-1278">Translocase</keyword>
<protein>
    <submittedName>
        <fullName evidence="9">HMP/thiamine import ATP-binding protein YkoD</fullName>
        <ecNumber evidence="9">3.6.3.-</ecNumber>
    </submittedName>
</protein>